<sequence>MIILSSKPKTPFLSLRIKKNQTINSRLKTYDKQQLDDFVASDEDNGPSGTVVFTISGNSNTQKNSAQLQLKNLSNITEQNSYQIIITATDEGDPPKTVSQELEIIFVATLGPKFVRNDWTVWVEENTLILSEDIILPEVHDNIGNDENIVRIYCFIDDKETAIKRLGQLQLSDPHTIDNTSLKETRISLDHCTNEKGRRLNELMERLCFILLNGSTPGDVPGNLTFGNALGKSTIDLVWSHVSCISCITALNVNHIITQSHYFPITVTLKFQMEESSTRAKSSSSQLKWNESRAEFYKSVLRWSPIVCQNFNNTSVSDPYLALENAIQVAAQDIYICSSIHRSIIVIFSEGMIMTVKT</sequence>
<dbReference type="SUPFAM" id="SSF49313">
    <property type="entry name" value="Cadherin-like"/>
    <property type="match status" value="1"/>
</dbReference>
<proteinExistence type="predicted"/>
<dbReference type="GO" id="GO:0016020">
    <property type="term" value="C:membrane"/>
    <property type="evidence" value="ECO:0007669"/>
    <property type="project" value="InterPro"/>
</dbReference>
<evidence type="ECO:0000313" key="2">
    <source>
        <dbReference type="Proteomes" id="UP000826195"/>
    </source>
</evidence>
<reference evidence="1 2" key="1">
    <citation type="journal article" date="2021" name="J. Hered.">
        <title>A chromosome-level genome assembly of the parasitoid wasp, Cotesia glomerata (Hymenoptera: Braconidae).</title>
        <authorList>
            <person name="Pinto B.J."/>
            <person name="Weis J.J."/>
            <person name="Gamble T."/>
            <person name="Ode P.J."/>
            <person name="Paul R."/>
            <person name="Zaspel J.M."/>
        </authorList>
    </citation>
    <scope>NUCLEOTIDE SEQUENCE [LARGE SCALE GENOMIC DNA]</scope>
    <source>
        <strain evidence="1">CgM1</strain>
    </source>
</reference>
<gene>
    <name evidence="1" type="ORF">KQX54_014238</name>
</gene>
<accession>A0AAV7IVG6</accession>
<dbReference type="Proteomes" id="UP000826195">
    <property type="component" value="Unassembled WGS sequence"/>
</dbReference>
<keyword evidence="2" id="KW-1185">Reference proteome</keyword>
<dbReference type="InterPro" id="IPR015919">
    <property type="entry name" value="Cadherin-like_sf"/>
</dbReference>
<dbReference type="Gene3D" id="2.60.40.60">
    <property type="entry name" value="Cadherins"/>
    <property type="match status" value="1"/>
</dbReference>
<protein>
    <recommendedName>
        <fullName evidence="3">Cadherin domain-containing protein</fullName>
    </recommendedName>
</protein>
<evidence type="ECO:0008006" key="3">
    <source>
        <dbReference type="Google" id="ProtNLM"/>
    </source>
</evidence>
<dbReference type="GO" id="GO:0005509">
    <property type="term" value="F:calcium ion binding"/>
    <property type="evidence" value="ECO:0007669"/>
    <property type="project" value="InterPro"/>
</dbReference>
<dbReference type="AlphaFoldDB" id="A0AAV7IVG6"/>
<dbReference type="Gene3D" id="3.60.10.10">
    <property type="entry name" value="Endonuclease/exonuclease/phosphatase"/>
    <property type="match status" value="1"/>
</dbReference>
<evidence type="ECO:0000313" key="1">
    <source>
        <dbReference type="EMBL" id="KAH0561187.1"/>
    </source>
</evidence>
<organism evidence="1 2">
    <name type="scientific">Cotesia glomerata</name>
    <name type="common">Lepidopteran parasitic wasp</name>
    <name type="synonym">Apanteles glomeratus</name>
    <dbReference type="NCBI Taxonomy" id="32391"/>
    <lineage>
        <taxon>Eukaryota</taxon>
        <taxon>Metazoa</taxon>
        <taxon>Ecdysozoa</taxon>
        <taxon>Arthropoda</taxon>
        <taxon>Hexapoda</taxon>
        <taxon>Insecta</taxon>
        <taxon>Pterygota</taxon>
        <taxon>Neoptera</taxon>
        <taxon>Endopterygota</taxon>
        <taxon>Hymenoptera</taxon>
        <taxon>Apocrita</taxon>
        <taxon>Ichneumonoidea</taxon>
        <taxon>Braconidae</taxon>
        <taxon>Microgastrinae</taxon>
        <taxon>Cotesia</taxon>
    </lineage>
</organism>
<dbReference type="EMBL" id="JAHXZJ010000374">
    <property type="protein sequence ID" value="KAH0561187.1"/>
    <property type="molecule type" value="Genomic_DNA"/>
</dbReference>
<dbReference type="InterPro" id="IPR036691">
    <property type="entry name" value="Endo/exonu/phosph_ase_sf"/>
</dbReference>
<name>A0AAV7IVG6_COTGL</name>
<comment type="caution">
    <text evidence="1">The sequence shown here is derived from an EMBL/GenBank/DDBJ whole genome shotgun (WGS) entry which is preliminary data.</text>
</comment>